<proteinExistence type="predicted"/>
<dbReference type="Gene3D" id="1.20.1270.10">
    <property type="match status" value="1"/>
</dbReference>
<dbReference type="Proteomes" id="UP000485058">
    <property type="component" value="Unassembled WGS sequence"/>
</dbReference>
<dbReference type="InterPro" id="IPR013126">
    <property type="entry name" value="Hsp_70_fam"/>
</dbReference>
<evidence type="ECO:0000256" key="1">
    <source>
        <dbReference type="ARBA" id="ARBA00022741"/>
    </source>
</evidence>
<feature type="non-terminal residue" evidence="4">
    <location>
        <position position="1"/>
    </location>
</feature>
<dbReference type="FunFam" id="1.20.1270.10:FF:000001">
    <property type="entry name" value="Molecular chaperone DnaK"/>
    <property type="match status" value="1"/>
</dbReference>
<dbReference type="EMBL" id="BLLF01001737">
    <property type="protein sequence ID" value="GFH20976.1"/>
    <property type="molecule type" value="Genomic_DNA"/>
</dbReference>
<keyword evidence="5" id="KW-1185">Reference proteome</keyword>
<protein>
    <submittedName>
        <fullName evidence="4">Uncharacterized protein</fullName>
    </submittedName>
</protein>
<evidence type="ECO:0000313" key="4">
    <source>
        <dbReference type="EMBL" id="GFH20976.1"/>
    </source>
</evidence>
<evidence type="ECO:0000313" key="5">
    <source>
        <dbReference type="Proteomes" id="UP000485058"/>
    </source>
</evidence>
<feature type="non-terminal residue" evidence="4">
    <location>
        <position position="111"/>
    </location>
</feature>
<organism evidence="4 5">
    <name type="scientific">Haematococcus lacustris</name>
    <name type="common">Green alga</name>
    <name type="synonym">Haematococcus pluvialis</name>
    <dbReference type="NCBI Taxonomy" id="44745"/>
    <lineage>
        <taxon>Eukaryota</taxon>
        <taxon>Viridiplantae</taxon>
        <taxon>Chlorophyta</taxon>
        <taxon>core chlorophytes</taxon>
        <taxon>Chlorophyceae</taxon>
        <taxon>CS clade</taxon>
        <taxon>Chlamydomonadales</taxon>
        <taxon>Haematococcaceae</taxon>
        <taxon>Haematococcus</taxon>
    </lineage>
</organism>
<dbReference type="SUPFAM" id="SSF100934">
    <property type="entry name" value="Heat shock protein 70kD (HSP70), C-terminal subdomain"/>
    <property type="match status" value="1"/>
</dbReference>
<reference evidence="4 5" key="1">
    <citation type="submission" date="2020-02" db="EMBL/GenBank/DDBJ databases">
        <title>Draft genome sequence of Haematococcus lacustris strain NIES-144.</title>
        <authorList>
            <person name="Morimoto D."/>
            <person name="Nakagawa S."/>
            <person name="Yoshida T."/>
            <person name="Sawayama S."/>
        </authorList>
    </citation>
    <scope>NUCLEOTIDE SEQUENCE [LARGE SCALE GENOMIC DNA]</scope>
    <source>
        <strain evidence="4 5">NIES-144</strain>
    </source>
</reference>
<dbReference type="GO" id="GO:0005524">
    <property type="term" value="F:ATP binding"/>
    <property type="evidence" value="ECO:0007669"/>
    <property type="project" value="UniProtKB-KW"/>
</dbReference>
<comment type="caution">
    <text evidence="4">The sequence shown here is derived from an EMBL/GenBank/DDBJ whole genome shotgun (WGS) entry which is preliminary data.</text>
</comment>
<name>A0A699ZQ33_HAELA</name>
<evidence type="ECO:0000256" key="3">
    <source>
        <dbReference type="SAM" id="MobiDB-lite"/>
    </source>
</evidence>
<feature type="compositionally biased region" description="Gly residues" evidence="3">
    <location>
        <begin position="101"/>
        <end position="111"/>
    </location>
</feature>
<sequence>MVRDAESHADKDKARKELIELRNEAETAVYSTEKSLNEYKAKLPQAVVDDITKAINEAREAAKAEDLTDLRAKVQALSQASMKIGETLSQQSGSSSSSSGGSDGSTGGSQD</sequence>
<dbReference type="Pfam" id="PF00012">
    <property type="entry name" value="HSP70"/>
    <property type="match status" value="1"/>
</dbReference>
<keyword evidence="2" id="KW-0067">ATP-binding</keyword>
<gene>
    <name evidence="4" type="ORF">HaLaN_18188</name>
</gene>
<feature type="compositionally biased region" description="Low complexity" evidence="3">
    <location>
        <begin position="89"/>
        <end position="100"/>
    </location>
</feature>
<dbReference type="AlphaFoldDB" id="A0A699ZQ33"/>
<dbReference type="GO" id="GO:0140662">
    <property type="term" value="F:ATP-dependent protein folding chaperone"/>
    <property type="evidence" value="ECO:0007669"/>
    <property type="project" value="InterPro"/>
</dbReference>
<evidence type="ECO:0000256" key="2">
    <source>
        <dbReference type="ARBA" id="ARBA00022840"/>
    </source>
</evidence>
<accession>A0A699ZQ33</accession>
<keyword evidence="1" id="KW-0547">Nucleotide-binding</keyword>
<dbReference type="InterPro" id="IPR029048">
    <property type="entry name" value="HSP70_C_sf"/>
</dbReference>
<feature type="region of interest" description="Disordered" evidence="3">
    <location>
        <begin position="84"/>
        <end position="111"/>
    </location>
</feature>